<organism evidence="1 2">
    <name type="scientific">Lysinibacillus agricola</name>
    <dbReference type="NCBI Taxonomy" id="2590012"/>
    <lineage>
        <taxon>Bacteria</taxon>
        <taxon>Bacillati</taxon>
        <taxon>Bacillota</taxon>
        <taxon>Bacilli</taxon>
        <taxon>Bacillales</taxon>
        <taxon>Bacillaceae</taxon>
        <taxon>Lysinibacillus</taxon>
    </lineage>
</organism>
<gene>
    <name evidence="1" type="ORF">FJQ98_16645</name>
</gene>
<evidence type="ECO:0000313" key="1">
    <source>
        <dbReference type="EMBL" id="QQP10874.1"/>
    </source>
</evidence>
<keyword evidence="2" id="KW-1185">Reference proteome</keyword>
<sequence>MFLKEITVQFICEKHTEIGVQTNNFANLRKSKISICVECYRDMTNGKYSPSFKGGIGELKDLLRGIIADWKKESMRKSDYKCVLSGEKFDDIHHLYGFNLIVEETLSELKLSRLPQVKDYTDDELDLIKNTFSKIHDSYPLGVCLAHDVHVLYHRNYGYGSNTPEQFEEFTLRFAKGEFEEVLNNIS</sequence>
<reference evidence="1 2" key="1">
    <citation type="submission" date="2020-01" db="EMBL/GenBank/DDBJ databases">
        <authorList>
            <person name="Liu G."/>
            <person name="Liu B."/>
        </authorList>
    </citation>
    <scope>NUCLEOTIDE SEQUENCE [LARGE SCALE GENOMIC DNA]</scope>
    <source>
        <strain evidence="1 2">FJAT-51161</strain>
    </source>
</reference>
<evidence type="ECO:0000313" key="2">
    <source>
        <dbReference type="Proteomes" id="UP000596049"/>
    </source>
</evidence>
<name>A0ABX7AMD4_9BACI</name>
<dbReference type="EMBL" id="CP067341">
    <property type="protein sequence ID" value="QQP10874.1"/>
    <property type="molecule type" value="Genomic_DNA"/>
</dbReference>
<protein>
    <submittedName>
        <fullName evidence="1">Uncharacterized protein</fullName>
    </submittedName>
</protein>
<dbReference type="Proteomes" id="UP000596049">
    <property type="component" value="Chromosome"/>
</dbReference>
<proteinExistence type="predicted"/>
<dbReference type="RefSeq" id="WP_053595666.1">
    <property type="nucleotide sequence ID" value="NZ_CP067341.1"/>
</dbReference>
<accession>A0ABX7AMD4</accession>